<accession>A0A371F287</accession>
<protein>
    <recommendedName>
        <fullName evidence="3">CCHC-type domain-containing protein</fullName>
    </recommendedName>
</protein>
<comment type="caution">
    <text evidence="1">The sequence shown here is derived from an EMBL/GenBank/DDBJ whole genome shotgun (WGS) entry which is preliminary data.</text>
</comment>
<name>A0A371F287_MUCPR</name>
<organism evidence="1 2">
    <name type="scientific">Mucuna pruriens</name>
    <name type="common">Velvet bean</name>
    <name type="synonym">Dolichos pruriens</name>
    <dbReference type="NCBI Taxonomy" id="157652"/>
    <lineage>
        <taxon>Eukaryota</taxon>
        <taxon>Viridiplantae</taxon>
        <taxon>Streptophyta</taxon>
        <taxon>Embryophyta</taxon>
        <taxon>Tracheophyta</taxon>
        <taxon>Spermatophyta</taxon>
        <taxon>Magnoliopsida</taxon>
        <taxon>eudicotyledons</taxon>
        <taxon>Gunneridae</taxon>
        <taxon>Pentapetalae</taxon>
        <taxon>rosids</taxon>
        <taxon>fabids</taxon>
        <taxon>Fabales</taxon>
        <taxon>Fabaceae</taxon>
        <taxon>Papilionoideae</taxon>
        <taxon>50 kb inversion clade</taxon>
        <taxon>NPAAA clade</taxon>
        <taxon>indigoferoid/millettioid clade</taxon>
        <taxon>Phaseoleae</taxon>
        <taxon>Mucuna</taxon>
    </lineage>
</organism>
<gene>
    <name evidence="1" type="ORF">CR513_48122</name>
</gene>
<feature type="non-terminal residue" evidence="1">
    <location>
        <position position="1"/>
    </location>
</feature>
<dbReference type="EMBL" id="QJKJ01010920">
    <property type="protein sequence ID" value="RDX72398.1"/>
    <property type="molecule type" value="Genomic_DNA"/>
</dbReference>
<dbReference type="AlphaFoldDB" id="A0A371F287"/>
<evidence type="ECO:0008006" key="3">
    <source>
        <dbReference type="Google" id="ProtNLM"/>
    </source>
</evidence>
<reference evidence="1" key="1">
    <citation type="submission" date="2018-05" db="EMBL/GenBank/DDBJ databases">
        <title>Draft genome of Mucuna pruriens seed.</title>
        <authorList>
            <person name="Nnadi N.E."/>
            <person name="Vos R."/>
            <person name="Hasami M.H."/>
            <person name="Devisetty U.K."/>
            <person name="Aguiy J.C."/>
        </authorList>
    </citation>
    <scope>NUCLEOTIDE SEQUENCE [LARGE SCALE GENOMIC DNA]</scope>
    <source>
        <strain evidence="1">JCA_2017</strain>
    </source>
</reference>
<evidence type="ECO:0000313" key="2">
    <source>
        <dbReference type="Proteomes" id="UP000257109"/>
    </source>
</evidence>
<dbReference type="Pfam" id="PF14223">
    <property type="entry name" value="Retrotran_gag_2"/>
    <property type="match status" value="1"/>
</dbReference>
<sequence>MHLGIAFINPKEEEENDVMDEEDNVTLDDKLVTKEKLAPSKKLVQEADIQSSYYKRFLYYHYCVVVFVSKTIITHEDKTVNKPEKDYTQDDYNTLQLNDTWDAIQITYEGIKDVQLEKAIALVRHYKMFTMKDDETIDKMFEIFQTILNGLNSLDKSITIQDSKNIKTLIIDELLGALRVHEVHLQKREKLALKDPLALKTRETSSKKEEKHLKALKVEMFSVLDDSSSERKDDEISLILMLKKKDKYKYFLENKDKYKKQLKEEKEVICFGCKKLGHFKVDFPKLRNRWYPKQQKSLIAT</sequence>
<proteinExistence type="predicted"/>
<dbReference type="Proteomes" id="UP000257109">
    <property type="component" value="Unassembled WGS sequence"/>
</dbReference>
<evidence type="ECO:0000313" key="1">
    <source>
        <dbReference type="EMBL" id="RDX72398.1"/>
    </source>
</evidence>
<keyword evidence="2" id="KW-1185">Reference proteome</keyword>